<organism evidence="2 3">
    <name type="scientific">Nocardia cerradoensis</name>
    <dbReference type="NCBI Taxonomy" id="85688"/>
    <lineage>
        <taxon>Bacteria</taxon>
        <taxon>Bacillati</taxon>
        <taxon>Actinomycetota</taxon>
        <taxon>Actinomycetes</taxon>
        <taxon>Mycobacteriales</taxon>
        <taxon>Nocardiaceae</taxon>
        <taxon>Nocardia</taxon>
    </lineage>
</organism>
<sequence>MSVALVLLPAAVVVAGYFLVVAPVEKTRAYCATMPDAIGLYVGSHVTVRGIPVGTVTALTPGPSSVRVDFRMAADHPPRGDVAATTLSDSLVADRDLAILFDGNAPTTWDPHRCITRTLTPKSITETLDAVSRVAGELDGKGDPAAATQIHDGVAALRAATAGTGPALNTLITELGAALRSPDAATRHLGDLIDAISALSQTLAVDWDDVKAAIGRLGPGFEFIDNSIMGLAIPIIDRVGQLLVWANSIVRPLGGPVLDGLEAAVPSLRMLAAGVGSLKEIITMIPPIVSAFGRAADPGPNEAALTYSAPKVALPPADSARVCAALNALTPGGCPDSGDHPATIGLAQLVSAAMGAR</sequence>
<dbReference type="Proteomes" id="UP000215506">
    <property type="component" value="Unassembled WGS sequence"/>
</dbReference>
<reference evidence="2 3" key="1">
    <citation type="submission" date="2017-07" db="EMBL/GenBank/DDBJ databases">
        <title>First draft Genome Sequence of Nocardia cerradoensis isolated from human infection.</title>
        <authorList>
            <person name="Carrasco G."/>
        </authorList>
    </citation>
    <scope>NUCLEOTIDE SEQUENCE [LARGE SCALE GENOMIC DNA]</scope>
    <source>
        <strain evidence="2 3">CNM20130759</strain>
    </source>
</reference>
<name>A0A231GYA6_9NOCA</name>
<gene>
    <name evidence="2" type="ORF">B7C42_06458</name>
</gene>
<dbReference type="Pfam" id="PF02470">
    <property type="entry name" value="MlaD"/>
    <property type="match status" value="1"/>
</dbReference>
<protein>
    <recommendedName>
        <fullName evidence="1">Mce/MlaD domain-containing protein</fullName>
    </recommendedName>
</protein>
<evidence type="ECO:0000313" key="2">
    <source>
        <dbReference type="EMBL" id="OXR41565.1"/>
    </source>
</evidence>
<proteinExistence type="predicted"/>
<accession>A0A231GYA6</accession>
<dbReference type="PANTHER" id="PTHR33371">
    <property type="entry name" value="INTERMEMBRANE PHOSPHOLIPID TRANSPORT SYSTEM BINDING PROTEIN MLAD-RELATED"/>
    <property type="match status" value="1"/>
</dbReference>
<keyword evidence="3" id="KW-1185">Reference proteome</keyword>
<evidence type="ECO:0000259" key="1">
    <source>
        <dbReference type="Pfam" id="PF02470"/>
    </source>
</evidence>
<dbReference type="InterPro" id="IPR052336">
    <property type="entry name" value="MlaD_Phospholipid_Transporter"/>
</dbReference>
<dbReference type="InterPro" id="IPR003399">
    <property type="entry name" value="Mce/MlaD"/>
</dbReference>
<feature type="domain" description="Mce/MlaD" evidence="1">
    <location>
        <begin position="28"/>
        <end position="98"/>
    </location>
</feature>
<dbReference type="PANTHER" id="PTHR33371:SF4">
    <property type="entry name" value="INTERMEMBRANE PHOSPHOLIPID TRANSPORT SYSTEM BINDING PROTEIN MLAD"/>
    <property type="match status" value="1"/>
</dbReference>
<dbReference type="AlphaFoldDB" id="A0A231GYA6"/>
<dbReference type="EMBL" id="NGAF01000019">
    <property type="protein sequence ID" value="OXR41565.1"/>
    <property type="molecule type" value="Genomic_DNA"/>
</dbReference>
<comment type="caution">
    <text evidence="2">The sequence shown here is derived from an EMBL/GenBank/DDBJ whole genome shotgun (WGS) entry which is preliminary data.</text>
</comment>
<evidence type="ECO:0000313" key="3">
    <source>
        <dbReference type="Proteomes" id="UP000215506"/>
    </source>
</evidence>